<dbReference type="PANTHER" id="PTHR13767:SF2">
    <property type="entry name" value="PSEUDOURIDYLATE SYNTHASE TRUB1"/>
    <property type="match status" value="1"/>
</dbReference>
<protein>
    <recommendedName>
        <fullName evidence="1">tRNA pseudouridine(55) synthase</fullName>
        <ecNumber evidence="1">5.4.99.25</ecNumber>
    </recommendedName>
</protein>
<keyword evidence="2" id="KW-0819">tRNA processing</keyword>
<sequence length="300" mass="33155">MTIEQSFKDSVVINLNKPPDITSHQAGRKVQRILGASKAGHAGTLDPFAEGILLVCLNDSTRITEYLSSLEKEYIAHFQLGMVTDTLDITGSIVREEDPSGIDEDRIIRVLRQFEGELMQVPPMYSAIKQKGVPLYKLARKGVTVPREERRVFIGVMELLSFSLPEFVVRIRCSKGTYIRSLARDIGEALGVGAVVRRLQRTAIGHFKIEDSVSFEALQRGVFTFSSMDEALGHLDELILNDDQFRLASHGTAFFAGAGMPGGELVRLKSPAGDFFAIGKLQDGGGVKIEKVFFRQPVKK</sequence>
<reference evidence="6" key="1">
    <citation type="submission" date="2018-06" db="EMBL/GenBank/DDBJ databases">
        <authorList>
            <person name="Zhirakovskaya E."/>
        </authorList>
    </citation>
    <scope>NUCLEOTIDE SEQUENCE</scope>
</reference>
<dbReference type="InterPro" id="IPR014780">
    <property type="entry name" value="tRNA_psdUridine_synth_TruB"/>
</dbReference>
<name>A0A3B1CKC7_9ZZZZ</name>
<dbReference type="Pfam" id="PF01509">
    <property type="entry name" value="TruB_N"/>
    <property type="match status" value="1"/>
</dbReference>
<evidence type="ECO:0000256" key="3">
    <source>
        <dbReference type="ARBA" id="ARBA00023235"/>
    </source>
</evidence>
<keyword evidence="3 6" id="KW-0413">Isomerase</keyword>
<dbReference type="GO" id="GO:0003723">
    <property type="term" value="F:RNA binding"/>
    <property type="evidence" value="ECO:0007669"/>
    <property type="project" value="InterPro"/>
</dbReference>
<dbReference type="HAMAP" id="MF_01080">
    <property type="entry name" value="TruB_bact"/>
    <property type="match status" value="1"/>
</dbReference>
<dbReference type="Gene3D" id="3.30.2350.10">
    <property type="entry name" value="Pseudouridine synthase"/>
    <property type="match status" value="1"/>
</dbReference>
<dbReference type="AlphaFoldDB" id="A0A3B1CKC7"/>
<gene>
    <name evidence="6" type="ORF">MNBD_NITROSPIRAE02-628</name>
</gene>
<dbReference type="GO" id="GO:0160148">
    <property type="term" value="F:tRNA pseudouridine(55) synthase activity"/>
    <property type="evidence" value="ECO:0007669"/>
    <property type="project" value="UniProtKB-EC"/>
</dbReference>
<proteinExistence type="inferred from homology"/>
<dbReference type="SUPFAM" id="SSF55120">
    <property type="entry name" value="Pseudouridine synthase"/>
    <property type="match status" value="1"/>
</dbReference>
<dbReference type="EMBL" id="UOGH01000172">
    <property type="protein sequence ID" value="VAX30609.1"/>
    <property type="molecule type" value="Genomic_DNA"/>
</dbReference>
<feature type="domain" description="tRNA pseudouridylate synthase B C-terminal" evidence="5">
    <location>
        <begin position="180"/>
        <end position="240"/>
    </location>
</feature>
<organism evidence="6">
    <name type="scientific">hydrothermal vent metagenome</name>
    <dbReference type="NCBI Taxonomy" id="652676"/>
    <lineage>
        <taxon>unclassified sequences</taxon>
        <taxon>metagenomes</taxon>
        <taxon>ecological metagenomes</taxon>
    </lineage>
</organism>
<evidence type="ECO:0000259" key="4">
    <source>
        <dbReference type="Pfam" id="PF01509"/>
    </source>
</evidence>
<evidence type="ECO:0000256" key="1">
    <source>
        <dbReference type="ARBA" id="ARBA00012787"/>
    </source>
</evidence>
<accession>A0A3B1CKC7</accession>
<dbReference type="InterPro" id="IPR002501">
    <property type="entry name" value="PsdUridine_synth_N"/>
</dbReference>
<dbReference type="EC" id="5.4.99.25" evidence="1"/>
<dbReference type="CDD" id="cd02573">
    <property type="entry name" value="PseudoU_synth_EcTruB"/>
    <property type="match status" value="1"/>
</dbReference>
<dbReference type="NCBIfam" id="TIGR00431">
    <property type="entry name" value="TruB"/>
    <property type="match status" value="1"/>
</dbReference>
<dbReference type="InterPro" id="IPR020103">
    <property type="entry name" value="PsdUridine_synth_cat_dom_sf"/>
</dbReference>
<dbReference type="GO" id="GO:0006400">
    <property type="term" value="P:tRNA modification"/>
    <property type="evidence" value="ECO:0007669"/>
    <property type="project" value="TreeGrafter"/>
</dbReference>
<dbReference type="Pfam" id="PF16198">
    <property type="entry name" value="TruB_C_2"/>
    <property type="match status" value="1"/>
</dbReference>
<dbReference type="PANTHER" id="PTHR13767">
    <property type="entry name" value="TRNA-PSEUDOURIDINE SYNTHASE"/>
    <property type="match status" value="1"/>
</dbReference>
<dbReference type="InterPro" id="IPR032819">
    <property type="entry name" value="TruB_C"/>
</dbReference>
<evidence type="ECO:0000259" key="5">
    <source>
        <dbReference type="Pfam" id="PF16198"/>
    </source>
</evidence>
<feature type="domain" description="Pseudouridine synthase II N-terminal" evidence="4">
    <location>
        <begin position="32"/>
        <end position="179"/>
    </location>
</feature>
<evidence type="ECO:0000313" key="6">
    <source>
        <dbReference type="EMBL" id="VAX30609.1"/>
    </source>
</evidence>
<evidence type="ECO:0000256" key="2">
    <source>
        <dbReference type="ARBA" id="ARBA00022694"/>
    </source>
</evidence>
<dbReference type="GO" id="GO:1990481">
    <property type="term" value="P:mRNA pseudouridine synthesis"/>
    <property type="evidence" value="ECO:0007669"/>
    <property type="project" value="TreeGrafter"/>
</dbReference>